<keyword evidence="3" id="KW-1185">Reference proteome</keyword>
<evidence type="ECO:0000313" key="3">
    <source>
        <dbReference type="Proteomes" id="UP000186218"/>
    </source>
</evidence>
<feature type="chain" id="PRO_5012568775" description="Ig-like domain-containing protein" evidence="1">
    <location>
        <begin position="33"/>
        <end position="143"/>
    </location>
</feature>
<dbReference type="EMBL" id="FTNT01000013">
    <property type="protein sequence ID" value="SIS21717.1"/>
    <property type="molecule type" value="Genomic_DNA"/>
</dbReference>
<evidence type="ECO:0000313" key="2">
    <source>
        <dbReference type="EMBL" id="SIS21717.1"/>
    </source>
</evidence>
<protein>
    <recommendedName>
        <fullName evidence="4">Ig-like domain-containing protein</fullName>
    </recommendedName>
</protein>
<feature type="signal peptide" evidence="1">
    <location>
        <begin position="1"/>
        <end position="32"/>
    </location>
</feature>
<reference evidence="2 3" key="1">
    <citation type="submission" date="2017-01" db="EMBL/GenBank/DDBJ databases">
        <authorList>
            <person name="Mah S.A."/>
            <person name="Swanson W.J."/>
            <person name="Moy G.W."/>
            <person name="Vacquier V.D."/>
        </authorList>
    </citation>
    <scope>NUCLEOTIDE SEQUENCE [LARGE SCALE GENOMIC DNA]</scope>
    <source>
        <strain evidence="2 3">CPCC 203464</strain>
    </source>
</reference>
<dbReference type="RefSeq" id="WP_076482600.1">
    <property type="nucleotide sequence ID" value="NZ_FTNT01000013.1"/>
</dbReference>
<keyword evidence="1" id="KW-0732">Signal</keyword>
<dbReference type="Proteomes" id="UP000186218">
    <property type="component" value="Unassembled WGS sequence"/>
</dbReference>
<dbReference type="AlphaFoldDB" id="A0A1N7HA17"/>
<evidence type="ECO:0000256" key="1">
    <source>
        <dbReference type="SAM" id="SignalP"/>
    </source>
</evidence>
<sequence>MNRIARFRAGVAAAVLAAAAAISVAETPTASADIGQLTVVPLGAGTGYGTGCTYLLVARTDEWNGGVSFADVGGRGRFLPQDYFYDRKQIYLAPVVNRHAYALWTPTSVGTHTLTAYQTSAGGPKRTVTVKPGIPIGPACIVR</sequence>
<organism evidence="2 3">
    <name type="scientific">Williamsia sterculiae</name>
    <dbReference type="NCBI Taxonomy" id="1344003"/>
    <lineage>
        <taxon>Bacteria</taxon>
        <taxon>Bacillati</taxon>
        <taxon>Actinomycetota</taxon>
        <taxon>Actinomycetes</taxon>
        <taxon>Mycobacteriales</taxon>
        <taxon>Nocardiaceae</taxon>
        <taxon>Williamsia</taxon>
    </lineage>
</organism>
<gene>
    <name evidence="2" type="ORF">SAMN05445060_3822</name>
</gene>
<accession>A0A1N7HA17</accession>
<proteinExistence type="predicted"/>
<dbReference type="OrthoDB" id="4557806at2"/>
<evidence type="ECO:0008006" key="4">
    <source>
        <dbReference type="Google" id="ProtNLM"/>
    </source>
</evidence>
<name>A0A1N7HA17_9NOCA</name>